<accession>A0A8S5VXM3</accession>
<dbReference type="EMBL" id="BK024707">
    <property type="protein sequence ID" value="DAI06129.1"/>
    <property type="molecule type" value="Genomic_DNA"/>
</dbReference>
<protein>
    <submittedName>
        <fullName evidence="2">Uncharacterized protein</fullName>
    </submittedName>
</protein>
<feature type="region of interest" description="Disordered" evidence="1">
    <location>
        <begin position="1"/>
        <end position="22"/>
    </location>
</feature>
<sequence length="39" mass="4275">MRGDAPSGLRPPPPQAEEAGRQYSGQSLFEWLPAFFVLA</sequence>
<name>A0A8S5VXM3_9CAUD</name>
<evidence type="ECO:0000313" key="2">
    <source>
        <dbReference type="EMBL" id="DAI06129.1"/>
    </source>
</evidence>
<organism evidence="2">
    <name type="scientific">Ackermannviridae sp</name>
    <dbReference type="NCBI Taxonomy" id="2831612"/>
    <lineage>
        <taxon>Viruses</taxon>
        <taxon>Duplodnaviria</taxon>
        <taxon>Heunggongvirae</taxon>
        <taxon>Uroviricota</taxon>
        <taxon>Caudoviricetes</taxon>
        <taxon>Pantevenvirales</taxon>
        <taxon>Ackermannviridae</taxon>
    </lineage>
</organism>
<reference evidence="2" key="1">
    <citation type="journal article" date="2021" name="Proc. Natl. Acad. Sci. U.S.A.">
        <title>A Catalog of Tens of Thousands of Viruses from Human Metagenomes Reveals Hidden Associations with Chronic Diseases.</title>
        <authorList>
            <person name="Tisza M.J."/>
            <person name="Buck C.B."/>
        </authorList>
    </citation>
    <scope>NUCLEOTIDE SEQUENCE</scope>
    <source>
        <strain evidence="2">CtoGb15</strain>
    </source>
</reference>
<evidence type="ECO:0000256" key="1">
    <source>
        <dbReference type="SAM" id="MobiDB-lite"/>
    </source>
</evidence>
<proteinExistence type="predicted"/>